<dbReference type="AlphaFoldDB" id="A0AAD6ZH35"/>
<name>A0AAD6ZH35_9AGAR</name>
<keyword evidence="1" id="KW-1133">Transmembrane helix</keyword>
<keyword evidence="3" id="KW-1185">Reference proteome</keyword>
<accession>A0AAD6ZH35</accession>
<protein>
    <submittedName>
        <fullName evidence="2">Uncharacterized protein</fullName>
    </submittedName>
</protein>
<keyword evidence="1" id="KW-0472">Membrane</keyword>
<evidence type="ECO:0000313" key="3">
    <source>
        <dbReference type="Proteomes" id="UP001218218"/>
    </source>
</evidence>
<keyword evidence="1" id="KW-0812">Transmembrane</keyword>
<comment type="caution">
    <text evidence="2">The sequence shown here is derived from an EMBL/GenBank/DDBJ whole genome shotgun (WGS) entry which is preliminary data.</text>
</comment>
<evidence type="ECO:0000313" key="2">
    <source>
        <dbReference type="EMBL" id="KAJ7321844.1"/>
    </source>
</evidence>
<dbReference type="EMBL" id="JARIHO010000049">
    <property type="protein sequence ID" value="KAJ7321844.1"/>
    <property type="molecule type" value="Genomic_DNA"/>
</dbReference>
<gene>
    <name evidence="2" type="ORF">DFH08DRAFT_888746</name>
</gene>
<feature type="transmembrane region" description="Helical" evidence="1">
    <location>
        <begin position="12"/>
        <end position="32"/>
    </location>
</feature>
<dbReference type="Proteomes" id="UP001218218">
    <property type="component" value="Unassembled WGS sequence"/>
</dbReference>
<organism evidence="2 3">
    <name type="scientific">Mycena albidolilacea</name>
    <dbReference type="NCBI Taxonomy" id="1033008"/>
    <lineage>
        <taxon>Eukaryota</taxon>
        <taxon>Fungi</taxon>
        <taxon>Dikarya</taxon>
        <taxon>Basidiomycota</taxon>
        <taxon>Agaricomycotina</taxon>
        <taxon>Agaricomycetes</taxon>
        <taxon>Agaricomycetidae</taxon>
        <taxon>Agaricales</taxon>
        <taxon>Marasmiineae</taxon>
        <taxon>Mycenaceae</taxon>
        <taxon>Mycena</taxon>
    </lineage>
</organism>
<sequence>MHPRPNLNWTSSQAGSVGLLSITMCFVAVGAGEDLPRRRGIHTSTQHPVTSNGSIFEAPKECIWRATASPVYFPLRRCYPSRIQLITQS</sequence>
<proteinExistence type="predicted"/>
<reference evidence="2" key="1">
    <citation type="submission" date="2023-03" db="EMBL/GenBank/DDBJ databases">
        <title>Massive genome expansion in bonnet fungi (Mycena s.s.) driven by repeated elements and novel gene families across ecological guilds.</title>
        <authorList>
            <consortium name="Lawrence Berkeley National Laboratory"/>
            <person name="Harder C.B."/>
            <person name="Miyauchi S."/>
            <person name="Viragh M."/>
            <person name="Kuo A."/>
            <person name="Thoen E."/>
            <person name="Andreopoulos B."/>
            <person name="Lu D."/>
            <person name="Skrede I."/>
            <person name="Drula E."/>
            <person name="Henrissat B."/>
            <person name="Morin E."/>
            <person name="Kohler A."/>
            <person name="Barry K."/>
            <person name="LaButti K."/>
            <person name="Morin E."/>
            <person name="Salamov A."/>
            <person name="Lipzen A."/>
            <person name="Mereny Z."/>
            <person name="Hegedus B."/>
            <person name="Baldrian P."/>
            <person name="Stursova M."/>
            <person name="Weitz H."/>
            <person name="Taylor A."/>
            <person name="Grigoriev I.V."/>
            <person name="Nagy L.G."/>
            <person name="Martin F."/>
            <person name="Kauserud H."/>
        </authorList>
    </citation>
    <scope>NUCLEOTIDE SEQUENCE</scope>
    <source>
        <strain evidence="2">CBHHK002</strain>
    </source>
</reference>
<evidence type="ECO:0000256" key="1">
    <source>
        <dbReference type="SAM" id="Phobius"/>
    </source>
</evidence>